<reference evidence="6 7" key="1">
    <citation type="journal article" date="2018" name="Mol. Biol. Evol.">
        <title>Broad Genomic Sampling Reveals a Smut Pathogenic Ancestry of the Fungal Clade Ustilaginomycotina.</title>
        <authorList>
            <person name="Kijpornyongpan T."/>
            <person name="Mondo S.J."/>
            <person name="Barry K."/>
            <person name="Sandor L."/>
            <person name="Lee J."/>
            <person name="Lipzen A."/>
            <person name="Pangilinan J."/>
            <person name="LaButti K."/>
            <person name="Hainaut M."/>
            <person name="Henrissat B."/>
            <person name="Grigoriev I.V."/>
            <person name="Spatafora J.W."/>
            <person name="Aime M.C."/>
        </authorList>
    </citation>
    <scope>NUCLEOTIDE SEQUENCE [LARGE SCALE GENOMIC DNA]</scope>
    <source>
        <strain evidence="6 7">MCA 4718</strain>
    </source>
</reference>
<feature type="transmembrane region" description="Helical" evidence="3">
    <location>
        <begin position="616"/>
        <end position="637"/>
    </location>
</feature>
<evidence type="ECO:0000259" key="5">
    <source>
        <dbReference type="Pfam" id="PF13439"/>
    </source>
</evidence>
<sequence>MATDIRASSYPADRKRRKLRVAIITENFLPKVDGVTRTLARLLDHLNAEGHDAIVLGPETGVREYAMHPVVGTFGVPLIVYPGLKLNFSRPRFIRRLQQFKPDVCHFVDPIWLGAQMLFVVQRWMPEVPCVSSYHTNLPTYATLFGMPWLESTMWSLSRNLHSKCEMVFCPSNSTRAMLEEKGFKNVKIWSRGVDTTMFNPQARDDNLRASWGCSPVAADGKPQQGQGAIQLAQKLGLSPKASVRSSTTSPNFGPEDESFIRTPPIGPVSPLSTPHFSPPPAYTSLNDIPDLAGGTAFALPPPVLPQPFVHRYESMDASAGQGKTVLLYVGRISWEKNIRLLIEAFRQLPTPVRSKAKLVVVGDGPARADLTRLCNKLGLDATFMGHQKGTRLAAMYASSDISAFPSHTETFGQVVLEALACGLPVVGLHAQGTSDLVTPGRTGLLLDVAKAAKAGVSGSAPSTLSSRRASGDSFNGKLASDASTSPLALTPRSRPPYDRRSSSLKPARNAPGLATPIPTAADFAAAMSPGTSAFTACARSYSMHLERLIRDQPLRAAMGRQAQAEASRKTWWDAMDAVVLGYETVIEKRASSNLSDEELERMRDRQCKTAPLTGVWVRVSIMLYLLAFVLFWRYMVG</sequence>
<accession>A0A316UC68</accession>
<keyword evidence="7" id="KW-1185">Reference proteome</keyword>
<feature type="domain" description="Glycosyl transferase family 1" evidence="4">
    <location>
        <begin position="322"/>
        <end position="451"/>
    </location>
</feature>
<evidence type="ECO:0000259" key="4">
    <source>
        <dbReference type="Pfam" id="PF00534"/>
    </source>
</evidence>
<gene>
    <name evidence="6" type="ORF">BCV69DRAFT_244808</name>
</gene>
<evidence type="ECO:0000256" key="3">
    <source>
        <dbReference type="SAM" id="Phobius"/>
    </source>
</evidence>
<dbReference type="PANTHER" id="PTHR45947:SF3">
    <property type="entry name" value="SULFOQUINOVOSYL TRANSFERASE SQD2"/>
    <property type="match status" value="1"/>
</dbReference>
<dbReference type="Pfam" id="PF13439">
    <property type="entry name" value="Glyco_transf_4"/>
    <property type="match status" value="1"/>
</dbReference>
<name>A0A316UC68_9BASI</name>
<dbReference type="PANTHER" id="PTHR45947">
    <property type="entry name" value="SULFOQUINOVOSYL TRANSFERASE SQD2"/>
    <property type="match status" value="1"/>
</dbReference>
<keyword evidence="3" id="KW-0472">Membrane</keyword>
<organism evidence="6 7">
    <name type="scientific">Pseudomicrostroma glucosiphilum</name>
    <dbReference type="NCBI Taxonomy" id="1684307"/>
    <lineage>
        <taxon>Eukaryota</taxon>
        <taxon>Fungi</taxon>
        <taxon>Dikarya</taxon>
        <taxon>Basidiomycota</taxon>
        <taxon>Ustilaginomycotina</taxon>
        <taxon>Exobasidiomycetes</taxon>
        <taxon>Microstromatales</taxon>
        <taxon>Microstromatales incertae sedis</taxon>
        <taxon>Pseudomicrostroma</taxon>
    </lineage>
</organism>
<keyword evidence="3" id="KW-1133">Transmembrane helix</keyword>
<evidence type="ECO:0000256" key="1">
    <source>
        <dbReference type="ARBA" id="ARBA00022676"/>
    </source>
</evidence>
<dbReference type="RefSeq" id="XP_025349929.1">
    <property type="nucleotide sequence ID" value="XM_025490129.1"/>
</dbReference>
<proteinExistence type="predicted"/>
<dbReference type="EMBL" id="KZ819322">
    <property type="protein sequence ID" value="PWN22769.1"/>
    <property type="molecule type" value="Genomic_DNA"/>
</dbReference>
<dbReference type="GeneID" id="37011863"/>
<dbReference type="Pfam" id="PF00534">
    <property type="entry name" value="Glycos_transf_1"/>
    <property type="match status" value="1"/>
</dbReference>
<feature type="region of interest" description="Disordered" evidence="2">
    <location>
        <begin position="241"/>
        <end position="261"/>
    </location>
</feature>
<feature type="region of interest" description="Disordered" evidence="2">
    <location>
        <begin position="458"/>
        <end position="514"/>
    </location>
</feature>
<dbReference type="GO" id="GO:0016757">
    <property type="term" value="F:glycosyltransferase activity"/>
    <property type="evidence" value="ECO:0007669"/>
    <property type="project" value="UniProtKB-KW"/>
</dbReference>
<evidence type="ECO:0000256" key="2">
    <source>
        <dbReference type="SAM" id="MobiDB-lite"/>
    </source>
</evidence>
<evidence type="ECO:0000313" key="6">
    <source>
        <dbReference type="EMBL" id="PWN22769.1"/>
    </source>
</evidence>
<keyword evidence="6" id="KW-0808">Transferase</keyword>
<dbReference type="OrthoDB" id="443318at2759"/>
<evidence type="ECO:0000313" key="7">
    <source>
        <dbReference type="Proteomes" id="UP000245942"/>
    </source>
</evidence>
<dbReference type="InterPro" id="IPR028098">
    <property type="entry name" value="Glyco_trans_4-like_N"/>
</dbReference>
<protein>
    <submittedName>
        <fullName evidence="6">UDP-Glycosyltransferase/glycogen phosphorylase</fullName>
    </submittedName>
</protein>
<dbReference type="CDD" id="cd03814">
    <property type="entry name" value="GT4-like"/>
    <property type="match status" value="1"/>
</dbReference>
<dbReference type="STRING" id="1684307.A0A316UC68"/>
<keyword evidence="3" id="KW-0812">Transmembrane</keyword>
<dbReference type="Gene3D" id="3.40.50.2000">
    <property type="entry name" value="Glycogen Phosphorylase B"/>
    <property type="match status" value="2"/>
</dbReference>
<dbReference type="InterPro" id="IPR050194">
    <property type="entry name" value="Glycosyltransferase_grp1"/>
</dbReference>
<dbReference type="SUPFAM" id="SSF53756">
    <property type="entry name" value="UDP-Glycosyltransferase/glycogen phosphorylase"/>
    <property type="match status" value="2"/>
</dbReference>
<dbReference type="InterPro" id="IPR001296">
    <property type="entry name" value="Glyco_trans_1"/>
</dbReference>
<feature type="domain" description="Glycosyltransferase subfamily 4-like N-terminal" evidence="5">
    <location>
        <begin position="32"/>
        <end position="197"/>
    </location>
</feature>
<keyword evidence="1" id="KW-0328">Glycosyltransferase</keyword>
<dbReference type="AlphaFoldDB" id="A0A316UC68"/>
<dbReference type="Proteomes" id="UP000245942">
    <property type="component" value="Unassembled WGS sequence"/>
</dbReference>